<dbReference type="AlphaFoldDB" id="A0AAQ3UC41"/>
<evidence type="ECO:0000256" key="1">
    <source>
        <dbReference type="SAM" id="MobiDB-lite"/>
    </source>
</evidence>
<feature type="compositionally biased region" description="Low complexity" evidence="1">
    <location>
        <begin position="124"/>
        <end position="142"/>
    </location>
</feature>
<evidence type="ECO:0000313" key="2">
    <source>
        <dbReference type="EMBL" id="WVZ89280.1"/>
    </source>
</evidence>
<feature type="region of interest" description="Disordered" evidence="1">
    <location>
        <begin position="64"/>
        <end position="215"/>
    </location>
</feature>
<gene>
    <name evidence="2" type="ORF">U9M48_035706</name>
</gene>
<dbReference type="Proteomes" id="UP001341281">
    <property type="component" value="Chromosome 08"/>
</dbReference>
<feature type="compositionally biased region" description="Basic residues" evidence="1">
    <location>
        <begin position="113"/>
        <end position="123"/>
    </location>
</feature>
<protein>
    <submittedName>
        <fullName evidence="2">Uncharacterized protein</fullName>
    </submittedName>
</protein>
<feature type="compositionally biased region" description="Low complexity" evidence="1">
    <location>
        <begin position="64"/>
        <end position="79"/>
    </location>
</feature>
<feature type="compositionally biased region" description="Basic and acidic residues" evidence="1">
    <location>
        <begin position="184"/>
        <end position="194"/>
    </location>
</feature>
<feature type="non-terminal residue" evidence="2">
    <location>
        <position position="1"/>
    </location>
</feature>
<reference evidence="2 3" key="1">
    <citation type="submission" date="2024-02" db="EMBL/GenBank/DDBJ databases">
        <title>High-quality chromosome-scale genome assembly of Pensacola bahiagrass (Paspalum notatum Flugge var. saurae).</title>
        <authorList>
            <person name="Vega J.M."/>
            <person name="Podio M."/>
            <person name="Orjuela J."/>
            <person name="Siena L.A."/>
            <person name="Pessino S.C."/>
            <person name="Combes M.C."/>
            <person name="Mariac C."/>
            <person name="Albertini E."/>
            <person name="Pupilli F."/>
            <person name="Ortiz J.P.A."/>
            <person name="Leblanc O."/>
        </authorList>
    </citation>
    <scope>NUCLEOTIDE SEQUENCE [LARGE SCALE GENOMIC DNA]</scope>
    <source>
        <strain evidence="2">R1</strain>
        <tissue evidence="2">Leaf</tissue>
    </source>
</reference>
<feature type="compositionally biased region" description="Pro residues" evidence="1">
    <location>
        <begin position="102"/>
        <end position="112"/>
    </location>
</feature>
<name>A0AAQ3UC41_PASNO</name>
<accession>A0AAQ3UC41</accession>
<sequence>LARTASTRTNLSHPFVRCPLPSCPHRWRWPLAGPLSATAFHISDTHSSLHRTHCKQSELRASDALPAAATAPRSGAWATQAKTGVTAPSLPTAAPHARRPRPCPLFPALPSPRPHRKRGHRGRAALPAAATPAAAAASWSPSAPRPAPAWPRRPSRAVPGVGRPPTPLLVEQPAAAVPHTAYPRRRDCHEEGSRKSPRTRTRTTGGQLTGQLPGYENKAGKMIEHAVHETVNVRGLENVLMAAKRTPTVKKIIYTSPFFAIGPTDGYVADETGKTICLNCTLDFAAFNVEKKVVEVMLMGGTIFEHLGFRAWQASRVAELEAEIHMSNDRLANLMRVEVH</sequence>
<keyword evidence="3" id="KW-1185">Reference proteome</keyword>
<feature type="compositionally biased region" description="Low complexity" evidence="1">
    <location>
        <begin position="202"/>
        <end position="214"/>
    </location>
</feature>
<proteinExistence type="predicted"/>
<dbReference type="Gene3D" id="3.40.50.720">
    <property type="entry name" value="NAD(P)-binding Rossmann-like Domain"/>
    <property type="match status" value="1"/>
</dbReference>
<organism evidence="2 3">
    <name type="scientific">Paspalum notatum var. saurae</name>
    <dbReference type="NCBI Taxonomy" id="547442"/>
    <lineage>
        <taxon>Eukaryota</taxon>
        <taxon>Viridiplantae</taxon>
        <taxon>Streptophyta</taxon>
        <taxon>Embryophyta</taxon>
        <taxon>Tracheophyta</taxon>
        <taxon>Spermatophyta</taxon>
        <taxon>Magnoliopsida</taxon>
        <taxon>Liliopsida</taxon>
        <taxon>Poales</taxon>
        <taxon>Poaceae</taxon>
        <taxon>PACMAD clade</taxon>
        <taxon>Panicoideae</taxon>
        <taxon>Andropogonodae</taxon>
        <taxon>Paspaleae</taxon>
        <taxon>Paspalinae</taxon>
        <taxon>Paspalum</taxon>
    </lineage>
</organism>
<evidence type="ECO:0000313" key="3">
    <source>
        <dbReference type="Proteomes" id="UP001341281"/>
    </source>
</evidence>
<dbReference type="EMBL" id="CP144752">
    <property type="protein sequence ID" value="WVZ89280.1"/>
    <property type="molecule type" value="Genomic_DNA"/>
</dbReference>